<dbReference type="OrthoDB" id="10038475at2759"/>
<dbReference type="Proteomes" id="UP000239757">
    <property type="component" value="Unassembled WGS sequence"/>
</dbReference>
<evidence type="ECO:0000256" key="3">
    <source>
        <dbReference type="ARBA" id="ARBA00016903"/>
    </source>
</evidence>
<dbReference type="GO" id="GO:0010032">
    <property type="term" value="P:meiotic chromosome condensation"/>
    <property type="evidence" value="ECO:0007669"/>
    <property type="project" value="TreeGrafter"/>
</dbReference>
<proteinExistence type="inferred from homology"/>
<feature type="domain" description="Condensin II complex subunit H2 N-terminal" evidence="8">
    <location>
        <begin position="21"/>
        <end position="71"/>
    </location>
</feature>
<feature type="region of interest" description="Disordered" evidence="7">
    <location>
        <begin position="525"/>
        <end position="575"/>
    </location>
</feature>
<dbReference type="GO" id="GO:0005634">
    <property type="term" value="C:nucleus"/>
    <property type="evidence" value="ECO:0007669"/>
    <property type="project" value="UniProtKB-SubCell"/>
</dbReference>
<keyword evidence="5" id="KW-0539">Nucleus</keyword>
<sequence>MTGHQKQPQNGEAGGGEFGKFHGVQPERDLEANWEVDLAKKLEEYLLKICSGEITGSQDDEGHSSVNFAEGNKINPMVNRFRPKKVLHLKPTLIFAVEAKITLDSSTNKDTLVNHFVKPPANLVVLEGDCLDTSGDGSELESYLLATNDLYQDFILLDPYDAAAVDDYLKGDDAGKGQYGTNKGSSRRKSFQSPTWRSGGTAHKSSHRKNKDTNANQSPRVDCDFGVNDCNMGAVPSATDDFGNVDHGCDMDDLRQSLTGQGTGVANIFANFEEDNEDNGDHDENADFGGPDFDEPENMPMDEDLPFKNEKHENGDAELGKNEMFDNGDPCSQASLEDLCRSHLKASRKNGVNSTKSIPITTLFPLARLHGTISPELTEMWERRQSAIEKQRESKSPPLYEKDALLASIAENEKQTELAARVSSWKQKIEHNLEEQDSHPPFDIHEYGERILDKLSLEADKDVMPFGDLVKGQEKHDVARSFSALLQLVNNGDVGLERSGLLGESVCYTAENPFHVQLLKQDKKSVETQLGMPKKRGKSPSRKKPTKADRNISSPEKCQSINADSDYGSTKLSSQNCKASVKLGKFSGVRCTPEGKRRRRSRLVEPVDLHSAL</sequence>
<accession>A0A2P5WTI8</accession>
<dbReference type="Pfam" id="PF16858">
    <property type="entry name" value="CNDH2_C"/>
    <property type="match status" value="1"/>
</dbReference>
<feature type="compositionally biased region" description="Polar residues" evidence="7">
    <location>
        <begin position="551"/>
        <end position="575"/>
    </location>
</feature>
<evidence type="ECO:0000256" key="7">
    <source>
        <dbReference type="SAM" id="MobiDB-lite"/>
    </source>
</evidence>
<evidence type="ECO:0000259" key="9">
    <source>
        <dbReference type="Pfam" id="PF16858"/>
    </source>
</evidence>
<feature type="domain" description="Condensin II complex subunit H2 middle" evidence="10">
    <location>
        <begin position="118"/>
        <end position="227"/>
    </location>
</feature>
<keyword evidence="4" id="KW-0226">DNA condensation</keyword>
<dbReference type="PANTHER" id="PTHR14324:SF3">
    <property type="entry name" value="CONDENSIN-2 COMPLEX SUBUNIT H2"/>
    <property type="match status" value="1"/>
</dbReference>
<evidence type="ECO:0000256" key="5">
    <source>
        <dbReference type="ARBA" id="ARBA00023242"/>
    </source>
</evidence>
<feature type="compositionally biased region" description="Polar residues" evidence="7">
    <location>
        <begin position="1"/>
        <end position="10"/>
    </location>
</feature>
<evidence type="ECO:0000259" key="10">
    <source>
        <dbReference type="Pfam" id="PF16869"/>
    </source>
</evidence>
<dbReference type="PANTHER" id="PTHR14324">
    <property type="entry name" value="CONDENSIN-2 COMPLEX SUBUNIT H2"/>
    <property type="match status" value="1"/>
</dbReference>
<evidence type="ECO:0000259" key="8">
    <source>
        <dbReference type="Pfam" id="PF06278"/>
    </source>
</evidence>
<dbReference type="EMBL" id="KZ666548">
    <property type="protein sequence ID" value="PPR94405.1"/>
    <property type="molecule type" value="Genomic_DNA"/>
</dbReference>
<feature type="compositionally biased region" description="Basic residues" evidence="7">
    <location>
        <begin position="533"/>
        <end position="545"/>
    </location>
</feature>
<dbReference type="Pfam" id="PF16869">
    <property type="entry name" value="CNDH2_M"/>
    <property type="match status" value="1"/>
</dbReference>
<protein>
    <recommendedName>
        <fullName evidence="3">Condensin-2 complex subunit H2</fullName>
    </recommendedName>
    <alternativeName>
        <fullName evidence="6">Non-SMC condensin II complex subunit H2</fullName>
    </alternativeName>
</protein>
<feature type="region of interest" description="Disordered" evidence="7">
    <location>
        <begin position="1"/>
        <end position="22"/>
    </location>
</feature>
<feature type="region of interest" description="Disordered" evidence="7">
    <location>
        <begin position="175"/>
        <end position="221"/>
    </location>
</feature>
<dbReference type="AlphaFoldDB" id="A0A2P5WTI8"/>
<dbReference type="GO" id="GO:0051306">
    <property type="term" value="P:mitotic sister chromatid separation"/>
    <property type="evidence" value="ECO:0007669"/>
    <property type="project" value="TreeGrafter"/>
</dbReference>
<organism evidence="11 12">
    <name type="scientific">Gossypium barbadense</name>
    <name type="common">Sea Island cotton</name>
    <name type="synonym">Hibiscus barbadensis</name>
    <dbReference type="NCBI Taxonomy" id="3634"/>
    <lineage>
        <taxon>Eukaryota</taxon>
        <taxon>Viridiplantae</taxon>
        <taxon>Streptophyta</taxon>
        <taxon>Embryophyta</taxon>
        <taxon>Tracheophyta</taxon>
        <taxon>Spermatophyta</taxon>
        <taxon>Magnoliopsida</taxon>
        <taxon>eudicotyledons</taxon>
        <taxon>Gunneridae</taxon>
        <taxon>Pentapetalae</taxon>
        <taxon>rosids</taxon>
        <taxon>malvids</taxon>
        <taxon>Malvales</taxon>
        <taxon>Malvaceae</taxon>
        <taxon>Malvoideae</taxon>
        <taxon>Gossypium</taxon>
    </lineage>
</organism>
<gene>
    <name evidence="11" type="ORF">GOBAR_AA26264</name>
</gene>
<dbReference type="Pfam" id="PF06278">
    <property type="entry name" value="CNDH2_N"/>
    <property type="match status" value="1"/>
</dbReference>
<feature type="region of interest" description="Disordered" evidence="7">
    <location>
        <begin position="588"/>
        <end position="613"/>
    </location>
</feature>
<reference evidence="11 12" key="1">
    <citation type="submission" date="2015-01" db="EMBL/GenBank/DDBJ databases">
        <title>Genome of allotetraploid Gossypium barbadense reveals genomic plasticity and fiber elongation in cotton evolution.</title>
        <authorList>
            <person name="Chen X."/>
            <person name="Liu X."/>
            <person name="Zhao B."/>
            <person name="Zheng H."/>
            <person name="Hu Y."/>
            <person name="Lu G."/>
            <person name="Yang C."/>
            <person name="Chen J."/>
            <person name="Shan C."/>
            <person name="Zhang L."/>
            <person name="Zhou Y."/>
            <person name="Wang L."/>
            <person name="Guo W."/>
            <person name="Bai Y."/>
            <person name="Ruan J."/>
            <person name="Shangguan X."/>
            <person name="Mao Y."/>
            <person name="Jiang J."/>
            <person name="Zhu Y."/>
            <person name="Lei J."/>
            <person name="Kang H."/>
            <person name="Chen S."/>
            <person name="He X."/>
            <person name="Wang R."/>
            <person name="Wang Y."/>
            <person name="Chen J."/>
            <person name="Wang L."/>
            <person name="Yu S."/>
            <person name="Wang B."/>
            <person name="Wei J."/>
            <person name="Song S."/>
            <person name="Lu X."/>
            <person name="Gao Z."/>
            <person name="Gu W."/>
            <person name="Deng X."/>
            <person name="Ma D."/>
            <person name="Wang S."/>
            <person name="Liang W."/>
            <person name="Fang L."/>
            <person name="Cai C."/>
            <person name="Zhu X."/>
            <person name="Zhou B."/>
            <person name="Zhang Y."/>
            <person name="Chen Z."/>
            <person name="Xu S."/>
            <person name="Zhu R."/>
            <person name="Wang S."/>
            <person name="Zhang T."/>
            <person name="Zhao G."/>
        </authorList>
    </citation>
    <scope>NUCLEOTIDE SEQUENCE [LARGE SCALE GENOMIC DNA]</scope>
    <source>
        <strain evidence="12">cv. Xinhai21</strain>
        <tissue evidence="11">Leaf</tissue>
    </source>
</reference>
<evidence type="ECO:0000313" key="12">
    <source>
        <dbReference type="Proteomes" id="UP000239757"/>
    </source>
</evidence>
<comment type="subcellular location">
    <subcellularLocation>
        <location evidence="1">Nucleus</location>
    </subcellularLocation>
</comment>
<dbReference type="InterPro" id="IPR031737">
    <property type="entry name" value="CNDH2_C"/>
</dbReference>
<evidence type="ECO:0000256" key="1">
    <source>
        <dbReference type="ARBA" id="ARBA00004123"/>
    </source>
</evidence>
<dbReference type="GO" id="GO:0003682">
    <property type="term" value="F:chromatin binding"/>
    <property type="evidence" value="ECO:0007669"/>
    <property type="project" value="TreeGrafter"/>
</dbReference>
<dbReference type="InterPro" id="IPR031719">
    <property type="entry name" value="H2_M"/>
</dbReference>
<feature type="compositionally biased region" description="Basic and acidic residues" evidence="7">
    <location>
        <begin position="602"/>
        <end position="613"/>
    </location>
</feature>
<feature type="domain" description="Condensin-2 complex subunit H2 C-terminal" evidence="9">
    <location>
        <begin position="403"/>
        <end position="524"/>
    </location>
</feature>
<dbReference type="GO" id="GO:0000796">
    <property type="term" value="C:condensin complex"/>
    <property type="evidence" value="ECO:0007669"/>
    <property type="project" value="TreeGrafter"/>
</dbReference>
<dbReference type="InterPro" id="IPR009378">
    <property type="entry name" value="H2_N"/>
</dbReference>
<comment type="similarity">
    <text evidence="2">Belongs to the CND2 H2 (condensin-2 subunit 2) family.</text>
</comment>
<evidence type="ECO:0000313" key="11">
    <source>
        <dbReference type="EMBL" id="PPR94405.1"/>
    </source>
</evidence>
<feature type="region of interest" description="Disordered" evidence="7">
    <location>
        <begin position="275"/>
        <end position="299"/>
    </location>
</feature>
<dbReference type="InterPro" id="IPR031739">
    <property type="entry name" value="Ncaph2"/>
</dbReference>
<evidence type="ECO:0000256" key="4">
    <source>
        <dbReference type="ARBA" id="ARBA00023067"/>
    </source>
</evidence>
<name>A0A2P5WTI8_GOSBA</name>
<evidence type="ECO:0000256" key="6">
    <source>
        <dbReference type="ARBA" id="ARBA00030479"/>
    </source>
</evidence>
<evidence type="ECO:0000256" key="2">
    <source>
        <dbReference type="ARBA" id="ARBA00007844"/>
    </source>
</evidence>